<reference evidence="1" key="1">
    <citation type="journal article" date="2023" name="G3 (Bethesda)">
        <title>A reference genome for the long-term kleptoplast-retaining sea slug Elysia crispata morphotype clarki.</title>
        <authorList>
            <person name="Eastman K.E."/>
            <person name="Pendleton A.L."/>
            <person name="Shaikh M.A."/>
            <person name="Suttiyut T."/>
            <person name="Ogas R."/>
            <person name="Tomko P."/>
            <person name="Gavelis G."/>
            <person name="Widhalm J.R."/>
            <person name="Wisecaver J.H."/>
        </authorList>
    </citation>
    <scope>NUCLEOTIDE SEQUENCE</scope>
    <source>
        <strain evidence="1">ECLA1</strain>
    </source>
</reference>
<comment type="caution">
    <text evidence="1">The sequence shown here is derived from an EMBL/GenBank/DDBJ whole genome shotgun (WGS) entry which is preliminary data.</text>
</comment>
<evidence type="ECO:0000313" key="2">
    <source>
        <dbReference type="Proteomes" id="UP001283361"/>
    </source>
</evidence>
<protein>
    <submittedName>
        <fullName evidence="1">Uncharacterized protein</fullName>
    </submittedName>
</protein>
<keyword evidence="2" id="KW-1185">Reference proteome</keyword>
<organism evidence="1 2">
    <name type="scientific">Elysia crispata</name>
    <name type="common">lettuce slug</name>
    <dbReference type="NCBI Taxonomy" id="231223"/>
    <lineage>
        <taxon>Eukaryota</taxon>
        <taxon>Metazoa</taxon>
        <taxon>Spiralia</taxon>
        <taxon>Lophotrochozoa</taxon>
        <taxon>Mollusca</taxon>
        <taxon>Gastropoda</taxon>
        <taxon>Heterobranchia</taxon>
        <taxon>Euthyneura</taxon>
        <taxon>Panpulmonata</taxon>
        <taxon>Sacoglossa</taxon>
        <taxon>Placobranchoidea</taxon>
        <taxon>Plakobranchidae</taxon>
        <taxon>Elysia</taxon>
    </lineage>
</organism>
<evidence type="ECO:0000313" key="1">
    <source>
        <dbReference type="EMBL" id="KAK3760788.1"/>
    </source>
</evidence>
<accession>A0AAE0Z0X7</accession>
<dbReference type="EMBL" id="JAWDGP010004949">
    <property type="protein sequence ID" value="KAK3760788.1"/>
    <property type="molecule type" value="Genomic_DNA"/>
</dbReference>
<dbReference type="AlphaFoldDB" id="A0AAE0Z0X7"/>
<sequence>MELVRLVAYQGTGEKSVMKNVSLATMVINVARTAVNSVLETPVIMSTVAVPMAVRRVTKVLHVPRSATRASTVKVVTKPAVNTVEGT</sequence>
<name>A0AAE0Z0X7_9GAST</name>
<gene>
    <name evidence="1" type="ORF">RRG08_038362</name>
</gene>
<proteinExistence type="predicted"/>
<dbReference type="Proteomes" id="UP001283361">
    <property type="component" value="Unassembled WGS sequence"/>
</dbReference>